<dbReference type="PROSITE" id="PS51318">
    <property type="entry name" value="TAT"/>
    <property type="match status" value="1"/>
</dbReference>
<evidence type="ECO:0000313" key="3">
    <source>
        <dbReference type="Proteomes" id="UP001162734"/>
    </source>
</evidence>
<dbReference type="Gene3D" id="3.10.620.30">
    <property type="match status" value="1"/>
</dbReference>
<dbReference type="PANTHER" id="PTHR38339:SF1">
    <property type="entry name" value="TRANSGLUTAMINASE-LIKE DOMAIN-CONTAINING PROTEIN"/>
    <property type="match status" value="1"/>
</dbReference>
<keyword evidence="3" id="KW-1185">Reference proteome</keyword>
<dbReference type="InterPro" id="IPR038765">
    <property type="entry name" value="Papain-like_cys_pep_sf"/>
</dbReference>
<protein>
    <submittedName>
        <fullName evidence="2">Transglutaminase</fullName>
    </submittedName>
</protein>
<dbReference type="Pfam" id="PF10518">
    <property type="entry name" value="TAT_signal"/>
    <property type="match status" value="1"/>
</dbReference>
<dbReference type="RefSeq" id="WP_248342408.1">
    <property type="nucleotide sequence ID" value="NZ_AP025592.1"/>
</dbReference>
<evidence type="ECO:0000313" key="2">
    <source>
        <dbReference type="EMBL" id="BDG10012.1"/>
    </source>
</evidence>
<dbReference type="EMBL" id="AP025592">
    <property type="protein sequence ID" value="BDG10012.1"/>
    <property type="molecule type" value="Genomic_DNA"/>
</dbReference>
<dbReference type="Pfam" id="PF01841">
    <property type="entry name" value="Transglut_core"/>
    <property type="match status" value="1"/>
</dbReference>
<accession>A0ABN6NDB8</accession>
<dbReference type="SUPFAM" id="SSF54001">
    <property type="entry name" value="Cysteine proteinases"/>
    <property type="match status" value="1"/>
</dbReference>
<dbReference type="InterPro" id="IPR006311">
    <property type="entry name" value="TAT_signal"/>
</dbReference>
<organism evidence="2 3">
    <name type="scientific">Anaeromyxobacter paludicola</name>
    <dbReference type="NCBI Taxonomy" id="2918171"/>
    <lineage>
        <taxon>Bacteria</taxon>
        <taxon>Pseudomonadati</taxon>
        <taxon>Myxococcota</taxon>
        <taxon>Myxococcia</taxon>
        <taxon>Myxococcales</taxon>
        <taxon>Cystobacterineae</taxon>
        <taxon>Anaeromyxobacteraceae</taxon>
        <taxon>Anaeromyxobacter</taxon>
    </lineage>
</organism>
<dbReference type="PANTHER" id="PTHR38339">
    <property type="entry name" value="TRANSGLUTAMINASE DOMAIN PROTEIN"/>
    <property type="match status" value="1"/>
</dbReference>
<dbReference type="InterPro" id="IPR002931">
    <property type="entry name" value="Transglutaminase-like"/>
</dbReference>
<sequence>MDRRDFLRLTGAVTAGLALPNPLSAARAEAPAGPAPRPSAPPRWRTFEVTTRVEVLKAAGATRVWLPTPLTRDTPFQRSLGNAWKAEGGTVAQWIDPVYGAGVVWAEFPAGAQPVVELTSRFATRDVAVDLSRPGSAPAESPATLARFTAATELLPTDGVVKSTAAEIVKGARGDLEKARAIYAWVVENGYRDPKTRGCGVGDVKFMLENHAMGGKCADLNALFVALARAEGIPARDVYGVRVAPSALGYASLGKAGGVITQAQHCRAEFYLPTHGWVPVDPADVRKVILEEGGGKTPDDPMVVAARQRLFGSWEMNWLALNYAHDLALPGATCGKVGFLMYPQAETGEARLDSLDPANFRYAISARELA</sequence>
<dbReference type="Proteomes" id="UP001162734">
    <property type="component" value="Chromosome"/>
</dbReference>
<name>A0ABN6NDB8_9BACT</name>
<gene>
    <name evidence="2" type="ORF">AMPC_31250</name>
</gene>
<dbReference type="InterPro" id="IPR019546">
    <property type="entry name" value="TAT_signal_bac_arc"/>
</dbReference>
<feature type="domain" description="Transglutaminase-like" evidence="1">
    <location>
        <begin position="209"/>
        <end position="284"/>
    </location>
</feature>
<dbReference type="SMART" id="SM00460">
    <property type="entry name" value="TGc"/>
    <property type="match status" value="1"/>
</dbReference>
<evidence type="ECO:0000259" key="1">
    <source>
        <dbReference type="SMART" id="SM00460"/>
    </source>
</evidence>
<reference evidence="3" key="1">
    <citation type="journal article" date="2022" name="Int. J. Syst. Evol. Microbiol.">
        <title>Anaeromyxobacter oryzae sp. nov., Anaeromyxobacter diazotrophicus sp. nov. and Anaeromyxobacter paludicola sp. nov., isolated from paddy soils.</title>
        <authorList>
            <person name="Itoh H."/>
            <person name="Xu Z."/>
            <person name="Mise K."/>
            <person name="Masuda Y."/>
            <person name="Ushijima N."/>
            <person name="Hayakawa C."/>
            <person name="Shiratori Y."/>
            <person name="Senoo K."/>
        </authorList>
    </citation>
    <scope>NUCLEOTIDE SEQUENCE [LARGE SCALE GENOMIC DNA]</scope>
    <source>
        <strain evidence="3">Red630</strain>
    </source>
</reference>
<proteinExistence type="predicted"/>